<protein>
    <submittedName>
        <fullName evidence="2">Uncharacterized protein</fullName>
    </submittedName>
</protein>
<feature type="signal peptide" evidence="1">
    <location>
        <begin position="1"/>
        <end position="30"/>
    </location>
</feature>
<proteinExistence type="predicted"/>
<name>A0A285PH17_9HYPH</name>
<dbReference type="RefSeq" id="WP_097155373.1">
    <property type="nucleotide sequence ID" value="NZ_OBEL01000006.1"/>
</dbReference>
<evidence type="ECO:0000313" key="3">
    <source>
        <dbReference type="Proteomes" id="UP000219439"/>
    </source>
</evidence>
<evidence type="ECO:0000256" key="1">
    <source>
        <dbReference type="SAM" id="SignalP"/>
    </source>
</evidence>
<organism evidence="2 3">
    <name type="scientific">Cohaesibacter gelatinilyticus</name>
    <dbReference type="NCBI Taxonomy" id="372072"/>
    <lineage>
        <taxon>Bacteria</taxon>
        <taxon>Pseudomonadati</taxon>
        <taxon>Pseudomonadota</taxon>
        <taxon>Alphaproteobacteria</taxon>
        <taxon>Hyphomicrobiales</taxon>
        <taxon>Cohaesibacteraceae</taxon>
    </lineage>
</organism>
<evidence type="ECO:0000313" key="2">
    <source>
        <dbReference type="EMBL" id="SNZ21004.1"/>
    </source>
</evidence>
<keyword evidence="3" id="KW-1185">Reference proteome</keyword>
<gene>
    <name evidence="2" type="ORF">SAMN06265368_4118</name>
</gene>
<dbReference type="EMBL" id="OBEL01000006">
    <property type="protein sequence ID" value="SNZ21004.1"/>
    <property type="molecule type" value="Genomic_DNA"/>
</dbReference>
<dbReference type="OrthoDB" id="7864285at2"/>
<dbReference type="AlphaFoldDB" id="A0A285PH17"/>
<feature type="chain" id="PRO_5012018361" evidence="1">
    <location>
        <begin position="31"/>
        <end position="129"/>
    </location>
</feature>
<dbReference type="Proteomes" id="UP000219439">
    <property type="component" value="Unassembled WGS sequence"/>
</dbReference>
<keyword evidence="1" id="KW-0732">Signal</keyword>
<reference evidence="2 3" key="1">
    <citation type="submission" date="2017-09" db="EMBL/GenBank/DDBJ databases">
        <authorList>
            <person name="Ehlers B."/>
            <person name="Leendertz F.H."/>
        </authorList>
    </citation>
    <scope>NUCLEOTIDE SEQUENCE [LARGE SCALE GENOMIC DNA]</scope>
    <source>
        <strain evidence="2 3">DSM 18289</strain>
    </source>
</reference>
<sequence>MREQIKWRNAGVFVLLASLCVIPAPGLAQDAPTDYVGENHVWVLNCNSHGYKLKSKYPLSWYDENYRYHEKRVTLYMGKTCDASTVSFGKGTWCWANGGFVADLVKRRIGFPRQELICDAQSLPMKCRC</sequence>
<accession>A0A285PH17</accession>